<evidence type="ECO:0000313" key="8">
    <source>
        <dbReference type="EMBL" id="KAB1206420.1"/>
    </source>
</evidence>
<dbReference type="InterPro" id="IPR002293">
    <property type="entry name" value="AA/rel_permease1"/>
</dbReference>
<evidence type="ECO:0000256" key="4">
    <source>
        <dbReference type="ARBA" id="ARBA00022989"/>
    </source>
</evidence>
<evidence type="ECO:0000256" key="5">
    <source>
        <dbReference type="ARBA" id="ARBA00023136"/>
    </source>
</evidence>
<evidence type="ECO:0000256" key="1">
    <source>
        <dbReference type="ARBA" id="ARBA00004141"/>
    </source>
</evidence>
<keyword evidence="9" id="KW-1185">Reference proteome</keyword>
<dbReference type="EMBL" id="RXIC02000025">
    <property type="protein sequence ID" value="KAB1206420.1"/>
    <property type="molecule type" value="Genomic_DNA"/>
</dbReference>
<dbReference type="GO" id="GO:0016020">
    <property type="term" value="C:membrane"/>
    <property type="evidence" value="ECO:0007669"/>
    <property type="project" value="UniProtKB-SubCell"/>
</dbReference>
<evidence type="ECO:0000256" key="3">
    <source>
        <dbReference type="ARBA" id="ARBA00022692"/>
    </source>
</evidence>
<feature type="transmembrane region" description="Helical" evidence="6">
    <location>
        <begin position="122"/>
        <end position="146"/>
    </location>
</feature>
<dbReference type="InterPro" id="IPR029485">
    <property type="entry name" value="CAT_C"/>
</dbReference>
<name>A0A6A1V5A2_9ROSI</name>
<dbReference type="Proteomes" id="UP000516437">
    <property type="component" value="Chromosome 7"/>
</dbReference>
<protein>
    <submittedName>
        <fullName evidence="8">Cationic amino acid transporter 2, vacuolar</fullName>
    </submittedName>
</protein>
<evidence type="ECO:0000256" key="6">
    <source>
        <dbReference type="SAM" id="Phobius"/>
    </source>
</evidence>
<feature type="domain" description="Cationic amino acid transporter C-terminal" evidence="7">
    <location>
        <begin position="404"/>
        <end position="454"/>
    </location>
</feature>
<comment type="caution">
    <text evidence="8">The sequence shown here is derived from an EMBL/GenBank/DDBJ whole genome shotgun (WGS) entry which is preliminary data.</text>
</comment>
<feature type="transmembrane region" description="Helical" evidence="6">
    <location>
        <begin position="339"/>
        <end position="360"/>
    </location>
</feature>
<organism evidence="8 9">
    <name type="scientific">Morella rubra</name>
    <name type="common">Chinese bayberry</name>
    <dbReference type="NCBI Taxonomy" id="262757"/>
    <lineage>
        <taxon>Eukaryota</taxon>
        <taxon>Viridiplantae</taxon>
        <taxon>Streptophyta</taxon>
        <taxon>Embryophyta</taxon>
        <taxon>Tracheophyta</taxon>
        <taxon>Spermatophyta</taxon>
        <taxon>Magnoliopsida</taxon>
        <taxon>eudicotyledons</taxon>
        <taxon>Gunneridae</taxon>
        <taxon>Pentapetalae</taxon>
        <taxon>rosids</taxon>
        <taxon>fabids</taxon>
        <taxon>Fagales</taxon>
        <taxon>Myricaceae</taxon>
        <taxon>Morella</taxon>
    </lineage>
</organism>
<dbReference type="PIRSF" id="PIRSF006060">
    <property type="entry name" value="AA_transporter"/>
    <property type="match status" value="1"/>
</dbReference>
<accession>A0A6A1V5A2</accession>
<dbReference type="PANTHER" id="PTHR43243">
    <property type="entry name" value="INNER MEMBRANE TRANSPORTER YGJI-RELATED"/>
    <property type="match status" value="1"/>
</dbReference>
<gene>
    <name evidence="8" type="ORF">CJ030_MR7G027620</name>
</gene>
<feature type="transmembrane region" description="Helical" evidence="6">
    <location>
        <begin position="240"/>
        <end position="262"/>
    </location>
</feature>
<feature type="transmembrane region" description="Helical" evidence="6">
    <location>
        <begin position="431"/>
        <end position="449"/>
    </location>
</feature>
<dbReference type="OrthoDB" id="3900342at2759"/>
<dbReference type="Pfam" id="PF13906">
    <property type="entry name" value="AA_permease_C"/>
    <property type="match status" value="1"/>
</dbReference>
<keyword evidence="5 6" id="KW-0472">Membrane</keyword>
<feature type="transmembrane region" description="Helical" evidence="6">
    <location>
        <begin position="366"/>
        <end position="387"/>
    </location>
</feature>
<dbReference type="Gene3D" id="1.20.1740.10">
    <property type="entry name" value="Amino acid/polyamine transporter I"/>
    <property type="match status" value="2"/>
</dbReference>
<feature type="transmembrane region" description="Helical" evidence="6">
    <location>
        <begin position="166"/>
        <end position="188"/>
    </location>
</feature>
<reference evidence="8 9" key="1">
    <citation type="journal article" date="2019" name="Plant Biotechnol. J.">
        <title>The red bayberry genome and genetic basis of sex determination.</title>
        <authorList>
            <person name="Jia H.M."/>
            <person name="Jia H.J."/>
            <person name="Cai Q.L."/>
            <person name="Wang Y."/>
            <person name="Zhao H.B."/>
            <person name="Yang W.F."/>
            <person name="Wang G.Y."/>
            <person name="Li Y.H."/>
            <person name="Zhan D.L."/>
            <person name="Shen Y.T."/>
            <person name="Niu Q.F."/>
            <person name="Chang L."/>
            <person name="Qiu J."/>
            <person name="Zhao L."/>
            <person name="Xie H.B."/>
            <person name="Fu W.Y."/>
            <person name="Jin J."/>
            <person name="Li X.W."/>
            <person name="Jiao Y."/>
            <person name="Zhou C.C."/>
            <person name="Tu T."/>
            <person name="Chai C.Y."/>
            <person name="Gao J.L."/>
            <person name="Fan L.J."/>
            <person name="van de Weg E."/>
            <person name="Wang J.Y."/>
            <person name="Gao Z.S."/>
        </authorList>
    </citation>
    <scope>NUCLEOTIDE SEQUENCE [LARGE SCALE GENOMIC DNA]</scope>
    <source>
        <tissue evidence="8">Leaves</tissue>
    </source>
</reference>
<feature type="transmembrane region" description="Helical" evidence="6">
    <location>
        <begin position="215"/>
        <end position="234"/>
    </location>
</feature>
<dbReference type="PANTHER" id="PTHR43243:SF15">
    <property type="entry name" value="CATIONIC AMINO ACID TRANSPORTER 4, VACUOLAR"/>
    <property type="match status" value="1"/>
</dbReference>
<comment type="similarity">
    <text evidence="2">Belongs to the amino acid-polyamine-organocation (APC) superfamily. Cationic amino acid transporter (CAT) (TC 2.A.3.3) family.</text>
</comment>
<feature type="transmembrane region" description="Helical" evidence="6">
    <location>
        <begin position="408"/>
        <end position="425"/>
    </location>
</feature>
<dbReference type="AlphaFoldDB" id="A0A6A1V5A2"/>
<keyword evidence="4 6" id="KW-1133">Transmembrane helix</keyword>
<evidence type="ECO:0000256" key="2">
    <source>
        <dbReference type="ARBA" id="ARBA00008572"/>
    </source>
</evidence>
<feature type="transmembrane region" description="Helical" evidence="6">
    <location>
        <begin position="78"/>
        <end position="101"/>
    </location>
</feature>
<sequence length="479" mass="50955">MPVFLARHTIPGLGIVVDPCAAGLVLIVTALLCIGIKESSVAQTIVTTVNVGALLFIIIAGGYLGFKTGWVGYRLPSGYFTFGVNGMFAGSGIVFFSYIGFDSVTSTAEEVKNPQRDLPLGIGLALSLCCILYMLVSAVIVGLVPYHALDPDTPISAAFTSYGVEWAGYIITTGAVTALFASLLGSILPQPRILMAMARDGLLPSFFSDISERTLVPLKSTITTGIFAASLAFFMDVSQLAGMVSVGTLLAFTTAAVSVLILRYVPPDEVPLPSSLQHFIESMSSGDIQEVDCNKIKDLAGSQSNSQNLDEKGIALLGHPLIEKGVAQDEQKEQMRRKFAAWTITLLCIGILILASAGSAEFLPCILRFTLCGVGGALLLCTLIVLARTDQDEARHSFGHSGGFACPFVPFLPASCILINTYLLIGLGSATWIRVSVWLLIGALVYILYGRTHSSLLNATYVPTAYADDIYRRSSAQLA</sequence>
<feature type="transmembrane region" description="Helical" evidence="6">
    <location>
        <begin position="45"/>
        <end position="66"/>
    </location>
</feature>
<keyword evidence="3 6" id="KW-0812">Transmembrane</keyword>
<proteinExistence type="inferred from homology"/>
<evidence type="ECO:0000313" key="9">
    <source>
        <dbReference type="Proteomes" id="UP000516437"/>
    </source>
</evidence>
<dbReference type="Pfam" id="PF13520">
    <property type="entry name" value="AA_permease_2"/>
    <property type="match status" value="1"/>
</dbReference>
<evidence type="ECO:0000259" key="7">
    <source>
        <dbReference type="Pfam" id="PF13906"/>
    </source>
</evidence>
<comment type="subcellular location">
    <subcellularLocation>
        <location evidence="1">Membrane</location>
        <topology evidence="1">Multi-pass membrane protein</topology>
    </subcellularLocation>
</comment>
<feature type="transmembrane region" description="Helical" evidence="6">
    <location>
        <begin position="12"/>
        <end position="33"/>
    </location>
</feature>
<dbReference type="GO" id="GO:0015171">
    <property type="term" value="F:amino acid transmembrane transporter activity"/>
    <property type="evidence" value="ECO:0007669"/>
    <property type="project" value="TreeGrafter"/>
</dbReference>